<dbReference type="PIRSF" id="PIRSF036625">
    <property type="entry name" value="GAF_ANTAR"/>
    <property type="match status" value="1"/>
</dbReference>
<dbReference type="PROSITE" id="PS50921">
    <property type="entry name" value="ANTAR"/>
    <property type="match status" value="1"/>
</dbReference>
<organism evidence="4">
    <name type="scientific">uncultured Friedmanniella sp</name>
    <dbReference type="NCBI Taxonomy" id="335381"/>
    <lineage>
        <taxon>Bacteria</taxon>
        <taxon>Bacillati</taxon>
        <taxon>Actinomycetota</taxon>
        <taxon>Actinomycetes</taxon>
        <taxon>Propionibacteriales</taxon>
        <taxon>Nocardioidaceae</taxon>
        <taxon>Friedmanniella</taxon>
        <taxon>environmental samples</taxon>
    </lineage>
</organism>
<evidence type="ECO:0000259" key="3">
    <source>
        <dbReference type="PROSITE" id="PS50921"/>
    </source>
</evidence>
<evidence type="ECO:0000256" key="1">
    <source>
        <dbReference type="ARBA" id="ARBA00023015"/>
    </source>
</evidence>
<dbReference type="AlphaFoldDB" id="A0A6J4KQI7"/>
<proteinExistence type="predicted"/>
<accession>A0A6J4KQI7</accession>
<dbReference type="Gene3D" id="3.30.450.40">
    <property type="match status" value="1"/>
</dbReference>
<gene>
    <name evidence="4" type="ORF">AVDCRST_MAG48-2148</name>
</gene>
<keyword evidence="2" id="KW-0804">Transcription</keyword>
<dbReference type="InterPro" id="IPR005561">
    <property type="entry name" value="ANTAR"/>
</dbReference>
<sequence length="258" mass="27356">MLARSRGVRRTWVAGTAQVQQQDEGAAAHALVPLLVDYLEDLAERTAAQLGDVGGVAVTFGLDTAPLTVGSSSELALDVDLLQYAIGTGPCLHALQSGEGLYVPDLGADDRWGDYGPRAAALGAACCLSVPVQVDDRPAAVLKVYDRRVDGVSAFQRELVERTALDVAGGIGLALHLVRQARELDDRAAAMDRRRRIDLALGMLMERNSSTADAAFDLLRRYSQNFNIRLHAAAVQVVAAADPALSAVQAPFQVDPAS</sequence>
<dbReference type="SMART" id="SM01012">
    <property type="entry name" value="ANTAR"/>
    <property type="match status" value="1"/>
</dbReference>
<dbReference type="GO" id="GO:0003723">
    <property type="term" value="F:RNA binding"/>
    <property type="evidence" value="ECO:0007669"/>
    <property type="project" value="InterPro"/>
</dbReference>
<dbReference type="Pfam" id="PF03861">
    <property type="entry name" value="ANTAR"/>
    <property type="match status" value="1"/>
</dbReference>
<dbReference type="Pfam" id="PF13185">
    <property type="entry name" value="GAF_2"/>
    <property type="match status" value="1"/>
</dbReference>
<reference evidence="4" key="1">
    <citation type="submission" date="2020-02" db="EMBL/GenBank/DDBJ databases">
        <authorList>
            <person name="Meier V. D."/>
        </authorList>
    </citation>
    <scope>NUCLEOTIDE SEQUENCE</scope>
    <source>
        <strain evidence="4">AVDCRST_MAG48</strain>
    </source>
</reference>
<dbReference type="InterPro" id="IPR003018">
    <property type="entry name" value="GAF"/>
</dbReference>
<keyword evidence="1" id="KW-0805">Transcription regulation</keyword>
<dbReference type="Gene3D" id="1.10.10.10">
    <property type="entry name" value="Winged helix-like DNA-binding domain superfamily/Winged helix DNA-binding domain"/>
    <property type="match status" value="1"/>
</dbReference>
<dbReference type="EMBL" id="CADCTS010000307">
    <property type="protein sequence ID" value="CAA9312404.1"/>
    <property type="molecule type" value="Genomic_DNA"/>
</dbReference>
<dbReference type="InterPro" id="IPR029016">
    <property type="entry name" value="GAF-like_dom_sf"/>
</dbReference>
<dbReference type="InterPro" id="IPR036388">
    <property type="entry name" value="WH-like_DNA-bd_sf"/>
</dbReference>
<feature type="domain" description="ANTAR" evidence="3">
    <location>
        <begin position="177"/>
        <end position="238"/>
    </location>
</feature>
<dbReference type="InterPro" id="IPR012074">
    <property type="entry name" value="GAF_ANTAR"/>
</dbReference>
<protein>
    <recommendedName>
        <fullName evidence="3">ANTAR domain-containing protein</fullName>
    </recommendedName>
</protein>
<dbReference type="SUPFAM" id="SSF55781">
    <property type="entry name" value="GAF domain-like"/>
    <property type="match status" value="1"/>
</dbReference>
<evidence type="ECO:0000313" key="4">
    <source>
        <dbReference type="EMBL" id="CAA9312404.1"/>
    </source>
</evidence>
<name>A0A6J4KQI7_9ACTN</name>
<evidence type="ECO:0000256" key="2">
    <source>
        <dbReference type="ARBA" id="ARBA00023163"/>
    </source>
</evidence>